<dbReference type="Pfam" id="PF10758">
    <property type="entry name" value="DUF2586"/>
    <property type="match status" value="1"/>
</dbReference>
<evidence type="ECO:0000313" key="4">
    <source>
        <dbReference type="Proteomes" id="UP000198424"/>
    </source>
</evidence>
<proteinExistence type="predicted"/>
<dbReference type="AlphaFoldDB" id="A0A086A3G4"/>
<sequence length="391" mass="42245">MSLPNIKFNISSKGLGLLQSDIQKVPGLVLTGVTVTGTGKVAVGSSYQIFSLDEAVNLGIEETGANAFAYKHIKAFYDETKRGAELWFMLVLSTITMEDMADLTKPYAKKLLADASGKIRVLGLLKKAGTAETITNGLDADVALAVAKAQALNQDYADRYFPVRTIISGNKFSGVVADLKDYTTASFNKVSILLANTDGSKEASVGLALGRIASIPSQRKISRVKDGPVEDFTAYFTDGSKAESLDTSWNAIHNKGYIFLRSFANRSGYYFTSDTTLTGPTDDFNTLSRGLVMDEAVLIAYDTLVDELSDEIPVTDAGKIHPVTIKSWQNAIERQIDGLMVQNGKLSGAKAFIDENQNVLVTNNLVVALQLLPVGYSDYITVNIGFTTNLE</sequence>
<evidence type="ECO:0008006" key="5">
    <source>
        <dbReference type="Google" id="ProtNLM"/>
    </source>
</evidence>
<protein>
    <recommendedName>
        <fullName evidence="5">Tail sheath protein C-terminal domain-containing protein</fullName>
    </recommendedName>
</protein>
<accession>A0A086A3G4</accession>
<dbReference type="eggNOG" id="ENOG502ZB6X">
    <property type="taxonomic scope" value="Bacteria"/>
</dbReference>
<reference evidence="2 4" key="2">
    <citation type="submission" date="2016-11" db="EMBL/GenBank/DDBJ databases">
        <title>Whole genomes of Flavobacteriaceae.</title>
        <authorList>
            <person name="Stine C."/>
            <person name="Li C."/>
            <person name="Tadesse D."/>
        </authorList>
    </citation>
    <scope>NUCLEOTIDE SEQUENCE [LARGE SCALE GENOMIC DNA]</scope>
    <source>
        <strain evidence="2 4">ATCC 29551</strain>
    </source>
</reference>
<keyword evidence="4" id="KW-1185">Reference proteome</keyword>
<dbReference type="EMBL" id="MUGY01000002">
    <property type="protein sequence ID" value="OXA97893.1"/>
    <property type="molecule type" value="Genomic_DNA"/>
</dbReference>
<evidence type="ECO:0000313" key="1">
    <source>
        <dbReference type="EMBL" id="KFF11228.1"/>
    </source>
</evidence>
<dbReference type="EMBL" id="JPRM01000036">
    <property type="protein sequence ID" value="KFF11228.1"/>
    <property type="molecule type" value="Genomic_DNA"/>
</dbReference>
<evidence type="ECO:0000313" key="3">
    <source>
        <dbReference type="Proteomes" id="UP000028712"/>
    </source>
</evidence>
<dbReference type="InterPro" id="IPR019694">
    <property type="entry name" value="Phage_HP1_Orf23"/>
</dbReference>
<comment type="caution">
    <text evidence="1">The sequence shown here is derived from an EMBL/GenBank/DDBJ whole genome shotgun (WGS) entry which is preliminary data.</text>
</comment>
<dbReference type="OrthoDB" id="1318179at2"/>
<evidence type="ECO:0000313" key="2">
    <source>
        <dbReference type="EMBL" id="OXA97893.1"/>
    </source>
</evidence>
<dbReference type="Proteomes" id="UP000028712">
    <property type="component" value="Unassembled WGS sequence"/>
</dbReference>
<name>A0A086A3G4_FLAHY</name>
<organism evidence="1 3">
    <name type="scientific">Flavobacterium hydatis</name>
    <name type="common">Cytophaga aquatilis</name>
    <dbReference type="NCBI Taxonomy" id="991"/>
    <lineage>
        <taxon>Bacteria</taxon>
        <taxon>Pseudomonadati</taxon>
        <taxon>Bacteroidota</taxon>
        <taxon>Flavobacteriia</taxon>
        <taxon>Flavobacteriales</taxon>
        <taxon>Flavobacteriaceae</taxon>
        <taxon>Flavobacterium</taxon>
    </lineage>
</organism>
<dbReference type="Proteomes" id="UP000198424">
    <property type="component" value="Unassembled WGS sequence"/>
</dbReference>
<dbReference type="RefSeq" id="WP_035626328.1">
    <property type="nucleotide sequence ID" value="NZ_JBEWQG010000027.1"/>
</dbReference>
<reference evidence="1 3" key="1">
    <citation type="submission" date="2014-07" db="EMBL/GenBank/DDBJ databases">
        <title>Genome of Flavobacterium hydatis DSM 2063.</title>
        <authorList>
            <person name="Pipes S.E."/>
            <person name="Stropko S.J."/>
            <person name="Newman J.D."/>
        </authorList>
    </citation>
    <scope>NUCLEOTIDE SEQUENCE [LARGE SCALE GENOMIC DNA]</scope>
    <source>
        <strain evidence="1 3">DSM 2063</strain>
    </source>
</reference>
<dbReference type="STRING" id="991.IW20_20050"/>
<gene>
    <name evidence="2" type="ORF">B0A62_03280</name>
    <name evidence="1" type="ORF">IW20_20050</name>
</gene>